<feature type="transmembrane region" description="Helical" evidence="1">
    <location>
        <begin position="108"/>
        <end position="131"/>
    </location>
</feature>
<evidence type="ECO:0000313" key="2">
    <source>
        <dbReference type="EMBL" id="CDK98933.1"/>
    </source>
</evidence>
<keyword evidence="1" id="KW-1133">Transmembrane helix</keyword>
<keyword evidence="1" id="KW-0812">Transmembrane</keyword>
<gene>
    <name evidence="2" type="ordered locus">MGMSRv2__1718</name>
</gene>
<name>V6F377_MAGGM</name>
<dbReference type="Proteomes" id="UP000018922">
    <property type="component" value="Chromosome I"/>
</dbReference>
<dbReference type="STRING" id="1430440.MGMSRv2__1718"/>
<protein>
    <submittedName>
        <fullName evidence="2">Uncharacterized protein</fullName>
    </submittedName>
</protein>
<accession>V6F377</accession>
<dbReference type="HOGENOM" id="CLU_1904193_0_0_5"/>
<dbReference type="KEGG" id="mgy:MGMSRv2__1718"/>
<keyword evidence="1" id="KW-0472">Membrane</keyword>
<dbReference type="EMBL" id="HG794546">
    <property type="protein sequence ID" value="CDK98933.1"/>
    <property type="molecule type" value="Genomic_DNA"/>
</dbReference>
<sequence length="133" mass="14475">MRKPWHSRTGQDDSVIPLMVGPAGFGLMRWLPLVIVYLVVVLGLGAFADEIGWGPASLAAKIGPACIGGLDLIRRLRTSHYRWVNPAGGISVTPASLLDRLTFRECGWYFPLVNAPLPLWLLGGIITLIAWGD</sequence>
<organism evidence="2 3">
    <name type="scientific">Magnetospirillum gryphiswaldense (strain DSM 6361 / JCM 21280 / NBRC 15271 / MSR-1)</name>
    <dbReference type="NCBI Taxonomy" id="431944"/>
    <lineage>
        <taxon>Bacteria</taxon>
        <taxon>Pseudomonadati</taxon>
        <taxon>Pseudomonadota</taxon>
        <taxon>Alphaproteobacteria</taxon>
        <taxon>Rhodospirillales</taxon>
        <taxon>Rhodospirillaceae</taxon>
        <taxon>Magnetospirillum</taxon>
    </lineage>
</organism>
<feature type="transmembrane region" description="Helical" evidence="1">
    <location>
        <begin position="27"/>
        <end position="47"/>
    </location>
</feature>
<proteinExistence type="predicted"/>
<evidence type="ECO:0000313" key="3">
    <source>
        <dbReference type="Proteomes" id="UP000018922"/>
    </source>
</evidence>
<reference evidence="2 3" key="1">
    <citation type="journal article" date="2014" name="Genome Announc.">
        <title>Complete genome sequence of Magnetospirillum gryphiswaldense MSR-1.</title>
        <authorList>
            <person name="Wang X."/>
            <person name="Wang Q."/>
            <person name="Zhang W."/>
            <person name="Wang Y."/>
            <person name="Li L."/>
            <person name="Wen T."/>
            <person name="Zhang T."/>
            <person name="Zhang Y."/>
            <person name="Xu J."/>
            <person name="Hu J."/>
            <person name="Li S."/>
            <person name="Liu L."/>
            <person name="Liu J."/>
            <person name="Jiang W."/>
            <person name="Tian J."/>
            <person name="Li Y."/>
            <person name="Schuler D."/>
            <person name="Wang L."/>
            <person name="Li J."/>
        </authorList>
    </citation>
    <scope>NUCLEOTIDE SEQUENCE [LARGE SCALE GENOMIC DNA]</scope>
    <source>
        <strain evidence="3">DSM 6361 / JCM 21280 / NBRC 15271 / MSR-1</strain>
    </source>
</reference>
<evidence type="ECO:0000256" key="1">
    <source>
        <dbReference type="SAM" id="Phobius"/>
    </source>
</evidence>
<keyword evidence="3" id="KW-1185">Reference proteome</keyword>
<feature type="transmembrane region" description="Helical" evidence="1">
    <location>
        <begin position="53"/>
        <end position="73"/>
    </location>
</feature>
<dbReference type="AlphaFoldDB" id="V6F377"/>